<name>A0AAN9PYT8_CANGL</name>
<comment type="similarity">
    <text evidence="1">Belongs to the Cdt1 family.</text>
</comment>
<dbReference type="InterPro" id="IPR045173">
    <property type="entry name" value="Cdt1"/>
</dbReference>
<dbReference type="FunFam" id="1.10.10.1420:FF:000002">
    <property type="entry name" value="CDT1-like protein a chloroplastic"/>
    <property type="match status" value="1"/>
</dbReference>
<dbReference type="CDD" id="cd08674">
    <property type="entry name" value="Cdt1_m"/>
    <property type="match status" value="1"/>
</dbReference>
<keyword evidence="2" id="KW-0131">Cell cycle</keyword>
<keyword evidence="5" id="KW-1185">Reference proteome</keyword>
<evidence type="ECO:0000256" key="2">
    <source>
        <dbReference type="ARBA" id="ARBA00023306"/>
    </source>
</evidence>
<dbReference type="InterPro" id="IPR032054">
    <property type="entry name" value="Cdt1_C"/>
</dbReference>
<evidence type="ECO:0000313" key="4">
    <source>
        <dbReference type="EMBL" id="KAK7314809.1"/>
    </source>
</evidence>
<dbReference type="Proteomes" id="UP001367508">
    <property type="component" value="Unassembled WGS sequence"/>
</dbReference>
<dbReference type="GO" id="GO:0000076">
    <property type="term" value="P:DNA replication checkpoint signaling"/>
    <property type="evidence" value="ECO:0007669"/>
    <property type="project" value="TreeGrafter"/>
</dbReference>
<organism evidence="4 5">
    <name type="scientific">Canavalia gladiata</name>
    <name type="common">Sword bean</name>
    <name type="synonym">Dolichos gladiatus</name>
    <dbReference type="NCBI Taxonomy" id="3824"/>
    <lineage>
        <taxon>Eukaryota</taxon>
        <taxon>Viridiplantae</taxon>
        <taxon>Streptophyta</taxon>
        <taxon>Embryophyta</taxon>
        <taxon>Tracheophyta</taxon>
        <taxon>Spermatophyta</taxon>
        <taxon>Magnoliopsida</taxon>
        <taxon>eudicotyledons</taxon>
        <taxon>Gunneridae</taxon>
        <taxon>Pentapetalae</taxon>
        <taxon>rosids</taxon>
        <taxon>fabids</taxon>
        <taxon>Fabales</taxon>
        <taxon>Fabaceae</taxon>
        <taxon>Papilionoideae</taxon>
        <taxon>50 kb inversion clade</taxon>
        <taxon>NPAAA clade</taxon>
        <taxon>indigoferoid/millettioid clade</taxon>
        <taxon>Phaseoleae</taxon>
        <taxon>Canavalia</taxon>
    </lineage>
</organism>
<proteinExistence type="inferred from homology"/>
<feature type="domain" description="CDT1 Geminin-binding" evidence="3">
    <location>
        <begin position="49"/>
        <end position="178"/>
    </location>
</feature>
<dbReference type="Gene3D" id="1.10.10.1420">
    <property type="entry name" value="DNA replication factor Cdt1, C-terminal WH domain"/>
    <property type="match status" value="1"/>
</dbReference>
<gene>
    <name evidence="4" type="ORF">VNO77_33337</name>
</gene>
<dbReference type="GO" id="GO:0030174">
    <property type="term" value="P:regulation of DNA-templated DNA replication initiation"/>
    <property type="evidence" value="ECO:0007669"/>
    <property type="project" value="InterPro"/>
</dbReference>
<dbReference type="GO" id="GO:0003677">
    <property type="term" value="F:DNA binding"/>
    <property type="evidence" value="ECO:0007669"/>
    <property type="project" value="InterPro"/>
</dbReference>
<reference evidence="4 5" key="1">
    <citation type="submission" date="2024-01" db="EMBL/GenBank/DDBJ databases">
        <title>The genomes of 5 underutilized Papilionoideae crops provide insights into root nodulation and disease resistanc.</title>
        <authorList>
            <person name="Jiang F."/>
        </authorList>
    </citation>
    <scope>NUCLEOTIDE SEQUENCE [LARGE SCALE GENOMIC DNA]</scope>
    <source>
        <strain evidence="4">LVBAO_FW01</strain>
        <tissue evidence="4">Leaves</tissue>
    </source>
</reference>
<dbReference type="SUPFAM" id="SSF46785">
    <property type="entry name" value="Winged helix' DNA-binding domain"/>
    <property type="match status" value="1"/>
</dbReference>
<dbReference type="PANTHER" id="PTHR28637:SF13">
    <property type="entry name" value="EXPRESSED PROTEIN"/>
    <property type="match status" value="1"/>
</dbReference>
<dbReference type="GO" id="GO:0000278">
    <property type="term" value="P:mitotic cell cycle"/>
    <property type="evidence" value="ECO:0007669"/>
    <property type="project" value="TreeGrafter"/>
</dbReference>
<dbReference type="Pfam" id="PF08839">
    <property type="entry name" value="CDT1"/>
    <property type="match status" value="1"/>
</dbReference>
<protein>
    <recommendedName>
        <fullName evidence="3">CDT1 Geminin-binding domain-containing protein</fullName>
    </recommendedName>
</protein>
<sequence length="554" mass="62936">MDKKESLKDVLDFNGEKILEVDDDSISCPTPQKNAESLTIKSKEGRTQLPQKYQILADLFGHMSCSFRLQGLHKRTPTFQNICRQVEVLSKRKFSYNHLAQMKYIFPEGICIDKVLVHDKNSLCMIPDMKITLIFEVVEEHSDRSIGLAFRRCFNSKLTDFFNTHPEVTDVPEAILPEPFSQKTCSLTCESSHVEEFMRESSHVNPSAALLSTSNWIEMLPEIFQLYPSFSRHFSRKKVANQTEKIQCFSSSKTSRSSQASDRLDNQEIENVWQKGGMPLSDHEANLNAERGQPKESCSMSFQPSVINTTGHMICPPRSVCCNNAESPDMKNVSGTAGSLMTETPAQSAPQRLLPDSDFKLRNMSSQKSKSHYKPAKRVLDFSFVEGNNDLDIRVNKLESSRSLLELDSFSEYSRGCFENCNSSGSVYVPQEAEENLGYSPEKTIQNQVGLDTQHEKSSLLLNLVNVIHSIFQSVKRIPITKQELLQKILINSLDFVEIREVEEQVESLEKLVPDWICKKLIPTGDIMYCVKKVSDLDSVRSRLFSKVKVEVER</sequence>
<evidence type="ECO:0000259" key="3">
    <source>
        <dbReference type="SMART" id="SM01075"/>
    </source>
</evidence>
<dbReference type="InterPro" id="IPR038090">
    <property type="entry name" value="Cdt1_C_WH_dom_sf"/>
</dbReference>
<dbReference type="InterPro" id="IPR036390">
    <property type="entry name" value="WH_DNA-bd_sf"/>
</dbReference>
<comment type="caution">
    <text evidence="4">The sequence shown here is derived from an EMBL/GenBank/DDBJ whole genome shotgun (WGS) entry which is preliminary data.</text>
</comment>
<dbReference type="SMART" id="SM01075">
    <property type="entry name" value="CDT1"/>
    <property type="match status" value="1"/>
</dbReference>
<evidence type="ECO:0000256" key="1">
    <source>
        <dbReference type="ARBA" id="ARBA00008356"/>
    </source>
</evidence>
<dbReference type="EMBL" id="JAYMYQ010000008">
    <property type="protein sequence ID" value="KAK7314809.1"/>
    <property type="molecule type" value="Genomic_DNA"/>
</dbReference>
<accession>A0AAN9PYT8</accession>
<dbReference type="GO" id="GO:0071163">
    <property type="term" value="P:DNA replication preinitiation complex assembly"/>
    <property type="evidence" value="ECO:0007669"/>
    <property type="project" value="InterPro"/>
</dbReference>
<dbReference type="GO" id="GO:0005634">
    <property type="term" value="C:nucleus"/>
    <property type="evidence" value="ECO:0007669"/>
    <property type="project" value="TreeGrafter"/>
</dbReference>
<dbReference type="InterPro" id="IPR014939">
    <property type="entry name" value="CDT1_Gemini-bd-like"/>
</dbReference>
<dbReference type="PANTHER" id="PTHR28637">
    <property type="entry name" value="DNA REPLICATION FACTOR CDT1"/>
    <property type="match status" value="1"/>
</dbReference>
<dbReference type="GO" id="GO:0070182">
    <property type="term" value="F:DNA polymerase binding"/>
    <property type="evidence" value="ECO:0007669"/>
    <property type="project" value="TreeGrafter"/>
</dbReference>
<evidence type="ECO:0000313" key="5">
    <source>
        <dbReference type="Proteomes" id="UP001367508"/>
    </source>
</evidence>
<dbReference type="AlphaFoldDB" id="A0AAN9PYT8"/>
<dbReference type="Pfam" id="PF16679">
    <property type="entry name" value="CDT1_C"/>
    <property type="match status" value="1"/>
</dbReference>